<dbReference type="SUPFAM" id="SSF56784">
    <property type="entry name" value="HAD-like"/>
    <property type="match status" value="1"/>
</dbReference>
<dbReference type="Pfam" id="PF00702">
    <property type="entry name" value="Hydrolase"/>
    <property type="match status" value="1"/>
</dbReference>
<dbReference type="SFLD" id="SFLDG01135">
    <property type="entry name" value="C1.5.6:_HAD__Beta-PGM__Phospha"/>
    <property type="match status" value="1"/>
</dbReference>
<dbReference type="PRINTS" id="PR00413">
    <property type="entry name" value="HADHALOGNASE"/>
</dbReference>
<reference evidence="2" key="1">
    <citation type="submission" date="2017-09" db="EMBL/GenBank/DDBJ databases">
        <title>Depth-based differentiation of microbial function through sediment-hosted aquifers and enrichment of novel symbionts in the deep terrestrial subsurface.</title>
        <authorList>
            <person name="Probst A.J."/>
            <person name="Ladd B."/>
            <person name="Jarett J.K."/>
            <person name="Geller-Mcgrath D.E."/>
            <person name="Sieber C.M.K."/>
            <person name="Emerson J.B."/>
            <person name="Anantharaman K."/>
            <person name="Thomas B.C."/>
            <person name="Malmstrom R."/>
            <person name="Stieglmeier M."/>
            <person name="Klingl A."/>
            <person name="Woyke T."/>
            <person name="Ryan C.M."/>
            <person name="Banfield J.F."/>
        </authorList>
    </citation>
    <scope>NUCLEOTIDE SEQUENCE [LARGE SCALE GENOMIC DNA]</scope>
</reference>
<dbReference type="NCBIfam" id="NF008087">
    <property type="entry name" value="PRK10826.1"/>
    <property type="match status" value="1"/>
</dbReference>
<dbReference type="NCBIfam" id="TIGR01509">
    <property type="entry name" value="HAD-SF-IA-v3"/>
    <property type="match status" value="1"/>
</dbReference>
<dbReference type="AlphaFoldDB" id="A0A2M8FAE6"/>
<dbReference type="EMBL" id="PFRH01000062">
    <property type="protein sequence ID" value="PJC52639.1"/>
    <property type="molecule type" value="Genomic_DNA"/>
</dbReference>
<dbReference type="PANTHER" id="PTHR18901:SF38">
    <property type="entry name" value="PSEUDOURIDINE-5'-PHOSPHATASE"/>
    <property type="match status" value="1"/>
</dbReference>
<dbReference type="Gene3D" id="3.40.50.1000">
    <property type="entry name" value="HAD superfamily/HAD-like"/>
    <property type="match status" value="1"/>
</dbReference>
<dbReference type="InterPro" id="IPR006439">
    <property type="entry name" value="HAD-SF_hydro_IA"/>
</dbReference>
<dbReference type="Proteomes" id="UP000231456">
    <property type="component" value="Unassembled WGS sequence"/>
</dbReference>
<dbReference type="Gene3D" id="1.10.150.240">
    <property type="entry name" value="Putative phosphatase, domain 2"/>
    <property type="match status" value="1"/>
</dbReference>
<evidence type="ECO:0000313" key="1">
    <source>
        <dbReference type="EMBL" id="PJC52639.1"/>
    </source>
</evidence>
<dbReference type="InterPro" id="IPR023198">
    <property type="entry name" value="PGP-like_dom2"/>
</dbReference>
<dbReference type="SFLD" id="SFLDG01129">
    <property type="entry name" value="C1.5:_HAD__Beta-PGM__Phosphata"/>
    <property type="match status" value="1"/>
</dbReference>
<sequence>MKDNNQFSSYKNQFASMYAIIFDMDGVLIDSEPIWKDAGIELFTRLGVPMTRERMAETMGMRCDEVVALRYASNPWEGMTVGEASDELIRLVVEKTKALGQALPGALSAIRIAQDMGVKTAIASSSPMVLIEAVIEHLGIGGFDSLHSAFSEKRGKPAPDVYLATAKALDILPEHCIVIEDSLNGMKAAKAAGMTCIGIPDARYFSHEQVSGVADHIFDSLESCTREQFVSLFV</sequence>
<proteinExistence type="predicted"/>
<name>A0A2M8FAE6_9BACT</name>
<dbReference type="PANTHER" id="PTHR18901">
    <property type="entry name" value="2-DEOXYGLUCOSE-6-PHOSPHATE PHOSPHATASE 2"/>
    <property type="match status" value="1"/>
</dbReference>
<dbReference type="SFLD" id="SFLDS00003">
    <property type="entry name" value="Haloacid_Dehalogenase"/>
    <property type="match status" value="1"/>
</dbReference>
<comment type="caution">
    <text evidence="1">The sequence shown here is derived from an EMBL/GenBank/DDBJ whole genome shotgun (WGS) entry which is preliminary data.</text>
</comment>
<protein>
    <submittedName>
        <fullName evidence="1">2-deoxyglucose-6-phosphatase</fullName>
    </submittedName>
</protein>
<dbReference type="InterPro" id="IPR036412">
    <property type="entry name" value="HAD-like_sf"/>
</dbReference>
<gene>
    <name evidence="1" type="ORF">CO030_01755</name>
</gene>
<dbReference type="InterPro" id="IPR023214">
    <property type="entry name" value="HAD_sf"/>
</dbReference>
<accession>A0A2M8FAE6</accession>
<organism evidence="1 2">
    <name type="scientific">Candidatus Magasanikbacteria bacterium CG_4_9_14_0_2_um_filter_42_11</name>
    <dbReference type="NCBI Taxonomy" id="1974643"/>
    <lineage>
        <taxon>Bacteria</taxon>
        <taxon>Candidatus Magasanikiibacteriota</taxon>
    </lineage>
</organism>
<evidence type="ECO:0000313" key="2">
    <source>
        <dbReference type="Proteomes" id="UP000231456"/>
    </source>
</evidence>